<evidence type="ECO:0000313" key="1">
    <source>
        <dbReference type="EMBL" id="MCP2162673.1"/>
    </source>
</evidence>
<dbReference type="RefSeq" id="WP_253656234.1">
    <property type="nucleotide sequence ID" value="NZ_BAAAOE010000002.1"/>
</dbReference>
<evidence type="ECO:0008006" key="3">
    <source>
        <dbReference type="Google" id="ProtNLM"/>
    </source>
</evidence>
<keyword evidence="2" id="KW-1185">Reference proteome</keyword>
<organism evidence="1 2">
    <name type="scientific">Williamsia serinedens</name>
    <dbReference type="NCBI Taxonomy" id="391736"/>
    <lineage>
        <taxon>Bacteria</taxon>
        <taxon>Bacillati</taxon>
        <taxon>Actinomycetota</taxon>
        <taxon>Actinomycetes</taxon>
        <taxon>Mycobacteriales</taxon>
        <taxon>Nocardiaceae</taxon>
        <taxon>Williamsia</taxon>
    </lineage>
</organism>
<evidence type="ECO:0000313" key="2">
    <source>
        <dbReference type="Proteomes" id="UP001205740"/>
    </source>
</evidence>
<accession>A0ABT1H614</accession>
<name>A0ABT1H614_9NOCA</name>
<dbReference type="EMBL" id="JAMTCG010000007">
    <property type="protein sequence ID" value="MCP2162673.1"/>
    <property type="molecule type" value="Genomic_DNA"/>
</dbReference>
<protein>
    <recommendedName>
        <fullName evidence="3">DUF222 domain-containing protein</fullName>
    </recommendedName>
</protein>
<sequence>MSENYFLQEDEIAELTDKLNILATDSLVGEMYAAMGVMARTTNNLAAVTVAPRSKPPYPIGIPVLLDELRNELTTTIRILEEERGHHYAGPCELESMAAWLETKCRDIALVKAAQEIHHNLTRYIKRALDSVNRDTTMQVTQSMLDDPTVVWRWYTAGELGKLARRFDPTLTKRRVETLAARHGLTGYRHPDSRIVSYRLDHVLRAHRKAPQRQAARENA</sequence>
<proteinExistence type="predicted"/>
<comment type="caution">
    <text evidence="1">The sequence shown here is derived from an EMBL/GenBank/DDBJ whole genome shotgun (WGS) entry which is preliminary data.</text>
</comment>
<dbReference type="Proteomes" id="UP001205740">
    <property type="component" value="Unassembled WGS sequence"/>
</dbReference>
<reference evidence="1 2" key="1">
    <citation type="submission" date="2022-06" db="EMBL/GenBank/DDBJ databases">
        <title>Genomic Encyclopedia of Archaeal and Bacterial Type Strains, Phase II (KMG-II): from individual species to whole genera.</title>
        <authorList>
            <person name="Goeker M."/>
        </authorList>
    </citation>
    <scope>NUCLEOTIDE SEQUENCE [LARGE SCALE GENOMIC DNA]</scope>
    <source>
        <strain evidence="1 2">DSM 45037</strain>
    </source>
</reference>
<gene>
    <name evidence="1" type="ORF">LX12_003881</name>
</gene>